<name>A0A2W4SK64_9GAMM</name>
<dbReference type="GO" id="GO:0008800">
    <property type="term" value="F:beta-lactamase activity"/>
    <property type="evidence" value="ECO:0007669"/>
    <property type="project" value="InterPro"/>
</dbReference>
<evidence type="ECO:0000256" key="6">
    <source>
        <dbReference type="ARBA" id="ARBA00022833"/>
    </source>
</evidence>
<feature type="binding site" evidence="7">
    <location>
        <position position="132"/>
    </location>
    <ligand>
        <name>Zn(2+)</name>
        <dbReference type="ChEBI" id="CHEBI:29105"/>
        <label>1</label>
    </ligand>
</feature>
<protein>
    <recommendedName>
        <fullName evidence="7">Hydroxyacylglutathione hydrolase</fullName>
        <ecNumber evidence="7">3.1.2.6</ecNumber>
    </recommendedName>
    <alternativeName>
        <fullName evidence="7">Glyoxalase II</fullName>
        <shortName evidence="7">Glx II</shortName>
    </alternativeName>
</protein>
<dbReference type="GO" id="GO:0008270">
    <property type="term" value="F:zinc ion binding"/>
    <property type="evidence" value="ECO:0007669"/>
    <property type="project" value="InterPro"/>
</dbReference>
<dbReference type="InterPro" id="IPR050110">
    <property type="entry name" value="Glyoxalase_II_hydrolase"/>
</dbReference>
<feature type="binding site" evidence="7">
    <location>
        <position position="132"/>
    </location>
    <ligand>
        <name>Zn(2+)</name>
        <dbReference type="ChEBI" id="CHEBI:29105"/>
        <label>2</label>
    </ligand>
</feature>
<sequence length="256" mass="28553">MLEILQIPVLQDNYIYLIHEPNGWATAAIDPALAEPVLRALDEKGWTLTHILNTHHHGDHVGGNIELKSKTGCAIVAMARDKERIPGIDVEVSEGDIIGLGHAEAKVLDVPGHTSGHIAFWFAGESALFLGDTLFGLGCGRLFEGHAEEMWASLEKIRALPPSTRIYCAHEYTQANGRFALEIEPENQALQERMVRVTNLRQQGLPTIPSLLGDELATNPFLRPHSPEIRRRLGLEDVTDWRVFAEIRHRKDSFRG</sequence>
<accession>A0A2W4SK64</accession>
<evidence type="ECO:0000313" key="10">
    <source>
        <dbReference type="Proteomes" id="UP000249396"/>
    </source>
</evidence>
<comment type="pathway">
    <text evidence="2 7">Secondary metabolite metabolism; methylglyoxal degradation; (R)-lactate from methylglyoxal: step 2/2.</text>
</comment>
<evidence type="ECO:0000256" key="3">
    <source>
        <dbReference type="ARBA" id="ARBA00006759"/>
    </source>
</evidence>
<comment type="function">
    <text evidence="7">Thiolesterase that catalyzes the hydrolysis of S-D-lactoyl-glutathione to form glutathione and D-lactic acid.</text>
</comment>
<dbReference type="UniPathway" id="UPA00619">
    <property type="reaction ID" value="UER00676"/>
</dbReference>
<dbReference type="SUPFAM" id="SSF56281">
    <property type="entry name" value="Metallo-hydrolase/oxidoreductase"/>
    <property type="match status" value="1"/>
</dbReference>
<dbReference type="HAMAP" id="MF_01374">
    <property type="entry name" value="Glyoxalase_2"/>
    <property type="match status" value="1"/>
</dbReference>
<comment type="catalytic activity">
    <reaction evidence="1 7">
        <text>an S-(2-hydroxyacyl)glutathione + H2O = a 2-hydroxy carboxylate + glutathione + H(+)</text>
        <dbReference type="Rhea" id="RHEA:21864"/>
        <dbReference type="ChEBI" id="CHEBI:15377"/>
        <dbReference type="ChEBI" id="CHEBI:15378"/>
        <dbReference type="ChEBI" id="CHEBI:57925"/>
        <dbReference type="ChEBI" id="CHEBI:58896"/>
        <dbReference type="ChEBI" id="CHEBI:71261"/>
        <dbReference type="EC" id="3.1.2.6"/>
    </reaction>
</comment>
<dbReference type="Pfam" id="PF00753">
    <property type="entry name" value="Lactamase_B"/>
    <property type="match status" value="1"/>
</dbReference>
<keyword evidence="5 7" id="KW-0378">Hydrolase</keyword>
<dbReference type="SMART" id="SM00849">
    <property type="entry name" value="Lactamase_B"/>
    <property type="match status" value="1"/>
</dbReference>
<comment type="similarity">
    <text evidence="3 7">Belongs to the metallo-beta-lactamase superfamily. Glyoxalase II family.</text>
</comment>
<evidence type="ECO:0000256" key="7">
    <source>
        <dbReference type="HAMAP-Rule" id="MF_01374"/>
    </source>
</evidence>
<comment type="subunit">
    <text evidence="7">Monomer.</text>
</comment>
<dbReference type="Proteomes" id="UP000249396">
    <property type="component" value="Unassembled WGS sequence"/>
</dbReference>
<feature type="binding site" evidence="7">
    <location>
        <position position="59"/>
    </location>
    <ligand>
        <name>Zn(2+)</name>
        <dbReference type="ChEBI" id="CHEBI:29105"/>
        <label>2</label>
    </ligand>
</feature>
<dbReference type="PROSITE" id="PS00743">
    <property type="entry name" value="BETA_LACTAMASE_B_1"/>
    <property type="match status" value="1"/>
</dbReference>
<dbReference type="InterPro" id="IPR035680">
    <property type="entry name" value="Clx_II_MBL"/>
</dbReference>
<evidence type="ECO:0000256" key="5">
    <source>
        <dbReference type="ARBA" id="ARBA00022801"/>
    </source>
</evidence>
<evidence type="ECO:0000259" key="8">
    <source>
        <dbReference type="SMART" id="SM00849"/>
    </source>
</evidence>
<dbReference type="CDD" id="cd07723">
    <property type="entry name" value="hydroxyacylglutathione_hydrolase_MBL-fold"/>
    <property type="match status" value="1"/>
</dbReference>
<evidence type="ECO:0000256" key="1">
    <source>
        <dbReference type="ARBA" id="ARBA00001623"/>
    </source>
</evidence>
<feature type="binding site" evidence="7">
    <location>
        <position position="55"/>
    </location>
    <ligand>
        <name>Zn(2+)</name>
        <dbReference type="ChEBI" id="CHEBI:29105"/>
        <label>1</label>
    </ligand>
</feature>
<feature type="domain" description="Metallo-beta-lactamase" evidence="8">
    <location>
        <begin position="12"/>
        <end position="170"/>
    </location>
</feature>
<dbReference type="Pfam" id="PF16123">
    <property type="entry name" value="HAGH_C"/>
    <property type="match status" value="1"/>
</dbReference>
<evidence type="ECO:0000256" key="2">
    <source>
        <dbReference type="ARBA" id="ARBA00004963"/>
    </source>
</evidence>
<dbReference type="GO" id="GO:0017001">
    <property type="term" value="P:antibiotic catabolic process"/>
    <property type="evidence" value="ECO:0007669"/>
    <property type="project" value="InterPro"/>
</dbReference>
<feature type="binding site" evidence="7">
    <location>
        <position position="113"/>
    </location>
    <ligand>
        <name>Zn(2+)</name>
        <dbReference type="ChEBI" id="CHEBI:29105"/>
        <label>1</label>
    </ligand>
</feature>
<dbReference type="InterPro" id="IPR001018">
    <property type="entry name" value="Beta-lactamase_class-B_CS"/>
</dbReference>
<proteinExistence type="inferred from homology"/>
<comment type="cofactor">
    <cofactor evidence="7">
        <name>Zn(2+)</name>
        <dbReference type="ChEBI" id="CHEBI:29105"/>
    </cofactor>
    <text evidence="7">Binds 2 Zn(2+) ions per subunit.</text>
</comment>
<keyword evidence="6 7" id="KW-0862">Zinc</keyword>
<dbReference type="InterPro" id="IPR001279">
    <property type="entry name" value="Metallo-B-lactamas"/>
</dbReference>
<organism evidence="9 10">
    <name type="scientific">Candidatus Methylumidiphilus alinenensis</name>
    <dbReference type="NCBI Taxonomy" id="2202197"/>
    <lineage>
        <taxon>Bacteria</taxon>
        <taxon>Pseudomonadati</taxon>
        <taxon>Pseudomonadota</taxon>
        <taxon>Gammaproteobacteria</taxon>
        <taxon>Methylococcales</taxon>
        <taxon>Candidatus Methylumidiphilus</taxon>
    </lineage>
</organism>
<feature type="binding site" evidence="7">
    <location>
        <position position="60"/>
    </location>
    <ligand>
        <name>Zn(2+)</name>
        <dbReference type="ChEBI" id="CHEBI:29105"/>
        <label>2</label>
    </ligand>
</feature>
<dbReference type="GO" id="GO:0004416">
    <property type="term" value="F:hydroxyacylglutathione hydrolase activity"/>
    <property type="evidence" value="ECO:0007669"/>
    <property type="project" value="UniProtKB-UniRule"/>
</dbReference>
<dbReference type="InterPro" id="IPR036866">
    <property type="entry name" value="RibonucZ/Hydroxyglut_hydro"/>
</dbReference>
<reference evidence="9 10" key="1">
    <citation type="journal article" date="2018" name="Aquat. Microb. Ecol.">
        <title>Gammaproteobacterial methanotrophs dominate.</title>
        <authorList>
            <person name="Rissanen A.J."/>
            <person name="Saarenheimo J."/>
            <person name="Tiirola M."/>
            <person name="Peura S."/>
            <person name="Aalto S.L."/>
            <person name="Karvinen A."/>
            <person name="Nykanen H."/>
        </authorList>
    </citation>
    <scope>NUCLEOTIDE SEQUENCE [LARGE SCALE GENOMIC DNA]</scope>
    <source>
        <strain evidence="9">AMbin10</strain>
    </source>
</reference>
<gene>
    <name evidence="7 9" type="primary">gloB</name>
    <name evidence="9" type="ORF">DM484_17940</name>
</gene>
<evidence type="ECO:0000313" key="9">
    <source>
        <dbReference type="EMBL" id="PZN75770.1"/>
    </source>
</evidence>
<feature type="binding site" evidence="7">
    <location>
        <position position="170"/>
    </location>
    <ligand>
        <name>Zn(2+)</name>
        <dbReference type="ChEBI" id="CHEBI:29105"/>
        <label>2</label>
    </ligand>
</feature>
<dbReference type="PANTHER" id="PTHR43705">
    <property type="entry name" value="HYDROXYACYLGLUTATHIONE HYDROLASE"/>
    <property type="match status" value="1"/>
</dbReference>
<dbReference type="PIRSF" id="PIRSF005457">
    <property type="entry name" value="Glx"/>
    <property type="match status" value="1"/>
</dbReference>
<dbReference type="Gene3D" id="3.60.15.10">
    <property type="entry name" value="Ribonuclease Z/Hydroxyacylglutathione hydrolase-like"/>
    <property type="match status" value="1"/>
</dbReference>
<dbReference type="InterPro" id="IPR017782">
    <property type="entry name" value="Hydroxyacylglutathione_Hdrlase"/>
</dbReference>
<dbReference type="EC" id="3.1.2.6" evidence="7"/>
<keyword evidence="4 7" id="KW-0479">Metal-binding</keyword>
<dbReference type="InterPro" id="IPR032282">
    <property type="entry name" value="HAGH_C"/>
</dbReference>
<dbReference type="PANTHER" id="PTHR43705:SF1">
    <property type="entry name" value="HYDROXYACYLGLUTATHIONE HYDROLASE GLOB"/>
    <property type="match status" value="1"/>
</dbReference>
<dbReference type="EMBL" id="QJPH01000377">
    <property type="protein sequence ID" value="PZN75770.1"/>
    <property type="molecule type" value="Genomic_DNA"/>
</dbReference>
<feature type="binding site" evidence="7">
    <location>
        <position position="57"/>
    </location>
    <ligand>
        <name>Zn(2+)</name>
        <dbReference type="ChEBI" id="CHEBI:29105"/>
        <label>1</label>
    </ligand>
</feature>
<dbReference type="NCBIfam" id="TIGR03413">
    <property type="entry name" value="GSH_gloB"/>
    <property type="match status" value="1"/>
</dbReference>
<dbReference type="GO" id="GO:0019243">
    <property type="term" value="P:methylglyoxal catabolic process to D-lactate via S-lactoyl-glutathione"/>
    <property type="evidence" value="ECO:0007669"/>
    <property type="project" value="UniProtKB-UniRule"/>
</dbReference>
<dbReference type="AlphaFoldDB" id="A0A2W4SK64"/>
<evidence type="ECO:0000256" key="4">
    <source>
        <dbReference type="ARBA" id="ARBA00022723"/>
    </source>
</evidence>
<comment type="caution">
    <text evidence="9">The sequence shown here is derived from an EMBL/GenBank/DDBJ whole genome shotgun (WGS) entry which is preliminary data.</text>
</comment>